<dbReference type="Pfam" id="PF06305">
    <property type="entry name" value="LapA_dom"/>
    <property type="match status" value="1"/>
</dbReference>
<comment type="caution">
    <text evidence="8">The sequence shown here is derived from an EMBL/GenBank/DDBJ whole genome shotgun (WGS) entry which is preliminary data.</text>
</comment>
<dbReference type="Proteomes" id="UP001519535">
    <property type="component" value="Unassembled WGS sequence"/>
</dbReference>
<keyword evidence="9" id="KW-1185">Reference proteome</keyword>
<feature type="region of interest" description="Disordered" evidence="5">
    <location>
        <begin position="1"/>
        <end position="23"/>
    </location>
</feature>
<keyword evidence="3 6" id="KW-1133">Transmembrane helix</keyword>
<evidence type="ECO:0000256" key="6">
    <source>
        <dbReference type="SAM" id="Phobius"/>
    </source>
</evidence>
<organism evidence="8 9">
    <name type="scientific">Mycolicibacter acidiphilus</name>
    <dbReference type="NCBI Taxonomy" id="2835306"/>
    <lineage>
        <taxon>Bacteria</taxon>
        <taxon>Bacillati</taxon>
        <taxon>Actinomycetota</taxon>
        <taxon>Actinomycetes</taxon>
        <taxon>Mycobacteriales</taxon>
        <taxon>Mycobacteriaceae</taxon>
        <taxon>Mycolicibacter</taxon>
    </lineage>
</organism>
<keyword evidence="1" id="KW-1003">Cell membrane</keyword>
<evidence type="ECO:0000313" key="9">
    <source>
        <dbReference type="Proteomes" id="UP001519535"/>
    </source>
</evidence>
<evidence type="ECO:0000256" key="4">
    <source>
        <dbReference type="ARBA" id="ARBA00023136"/>
    </source>
</evidence>
<evidence type="ECO:0000256" key="5">
    <source>
        <dbReference type="SAM" id="MobiDB-lite"/>
    </source>
</evidence>
<reference evidence="8 9" key="1">
    <citation type="submission" date="2021-05" db="EMBL/GenBank/DDBJ databases">
        <title>Mycobacterium acidophilum sp. nov., an extremely acid-tolerant member of the genus Mycobacterium.</title>
        <authorList>
            <person name="Xia J."/>
        </authorList>
    </citation>
    <scope>NUCLEOTIDE SEQUENCE [LARGE SCALE GENOMIC DNA]</scope>
    <source>
        <strain evidence="8 9">M1</strain>
    </source>
</reference>
<evidence type="ECO:0000256" key="2">
    <source>
        <dbReference type="ARBA" id="ARBA00022692"/>
    </source>
</evidence>
<feature type="transmembrane region" description="Helical" evidence="6">
    <location>
        <begin position="32"/>
        <end position="51"/>
    </location>
</feature>
<evidence type="ECO:0000256" key="3">
    <source>
        <dbReference type="ARBA" id="ARBA00022989"/>
    </source>
</evidence>
<feature type="transmembrane region" description="Helical" evidence="6">
    <location>
        <begin position="71"/>
        <end position="97"/>
    </location>
</feature>
<dbReference type="InterPro" id="IPR010445">
    <property type="entry name" value="LapA_dom"/>
</dbReference>
<protein>
    <submittedName>
        <fullName evidence="8">DUF1049 domain-containing protein</fullName>
    </submittedName>
</protein>
<feature type="domain" description="Lipopolysaccharide assembly protein A" evidence="7">
    <location>
        <begin position="57"/>
        <end position="106"/>
    </location>
</feature>
<evidence type="ECO:0000256" key="1">
    <source>
        <dbReference type="ARBA" id="ARBA00022475"/>
    </source>
</evidence>
<evidence type="ECO:0000313" key="8">
    <source>
        <dbReference type="EMBL" id="MBS9535770.1"/>
    </source>
</evidence>
<keyword evidence="4 6" id="KW-0472">Membrane</keyword>
<name>A0ABS5RN85_9MYCO</name>
<accession>A0ABS5RN85</accession>
<proteinExistence type="predicted"/>
<sequence length="112" mass="11803">MSSDQPVPAEPMHDGPGASPPAPEMKFTRAGALWAALVAGFFALIVLLIFVTQNGNTLVSVHFLAWTTPQLQLGVVILLAAVGGGLLTVLVGTVRIFQLRRAAKKALAAHHR</sequence>
<keyword evidence="2 6" id="KW-0812">Transmembrane</keyword>
<gene>
    <name evidence="8" type="ORF">KIH27_19475</name>
</gene>
<dbReference type="EMBL" id="JAHCLR010000058">
    <property type="protein sequence ID" value="MBS9535770.1"/>
    <property type="molecule type" value="Genomic_DNA"/>
</dbReference>
<evidence type="ECO:0000259" key="7">
    <source>
        <dbReference type="Pfam" id="PF06305"/>
    </source>
</evidence>